<organism evidence="1">
    <name type="scientific">marine sediment metagenome</name>
    <dbReference type="NCBI Taxonomy" id="412755"/>
    <lineage>
        <taxon>unclassified sequences</taxon>
        <taxon>metagenomes</taxon>
        <taxon>ecological metagenomes</taxon>
    </lineage>
</organism>
<comment type="caution">
    <text evidence="1">The sequence shown here is derived from an EMBL/GenBank/DDBJ whole genome shotgun (WGS) entry which is preliminary data.</text>
</comment>
<evidence type="ECO:0000313" key="1">
    <source>
        <dbReference type="EMBL" id="GAG60603.1"/>
    </source>
</evidence>
<feature type="non-terminal residue" evidence="1">
    <location>
        <position position="41"/>
    </location>
</feature>
<dbReference type="EMBL" id="BART01005077">
    <property type="protein sequence ID" value="GAG60603.1"/>
    <property type="molecule type" value="Genomic_DNA"/>
</dbReference>
<gene>
    <name evidence="1" type="ORF">S01H4_12118</name>
</gene>
<reference evidence="1" key="1">
    <citation type="journal article" date="2014" name="Front. Microbiol.">
        <title>High frequency of phylogenetically diverse reductive dehalogenase-homologous genes in deep subseafloor sedimentary metagenomes.</title>
        <authorList>
            <person name="Kawai M."/>
            <person name="Futagami T."/>
            <person name="Toyoda A."/>
            <person name="Takaki Y."/>
            <person name="Nishi S."/>
            <person name="Hori S."/>
            <person name="Arai W."/>
            <person name="Tsubouchi T."/>
            <person name="Morono Y."/>
            <person name="Uchiyama I."/>
            <person name="Ito T."/>
            <person name="Fujiyama A."/>
            <person name="Inagaki F."/>
            <person name="Takami H."/>
        </authorList>
    </citation>
    <scope>NUCLEOTIDE SEQUENCE</scope>
    <source>
        <strain evidence="1">Expedition CK06-06</strain>
    </source>
</reference>
<dbReference type="AlphaFoldDB" id="X0ZJS7"/>
<proteinExistence type="predicted"/>
<sequence>MKKLIVLTLAICFLAVASYSETFASWDPAKAEQERKAAKET</sequence>
<name>X0ZJS7_9ZZZZ</name>
<accession>X0ZJS7</accession>
<protein>
    <submittedName>
        <fullName evidence="1">Uncharacterized protein</fullName>
    </submittedName>
</protein>